<evidence type="ECO:0000256" key="1">
    <source>
        <dbReference type="SAM" id="MobiDB-lite"/>
    </source>
</evidence>
<evidence type="ECO:0000313" key="3">
    <source>
        <dbReference type="EMBL" id="XCN72844.1"/>
    </source>
</evidence>
<feature type="region of interest" description="Disordered" evidence="1">
    <location>
        <begin position="40"/>
        <end position="64"/>
    </location>
</feature>
<accession>A0AAU8LTH7</accession>
<reference evidence="3" key="1">
    <citation type="journal article" date="2024" name="Syst. Appl. Microbiol.">
        <title>First single-strain enrichments of Electrothrix cable bacteria, description of E. aestuarii sp. nov. and E. rattekaaiensis sp. nov., and proposal of a cable bacteria taxonomy following the rules of the SeqCode.</title>
        <authorList>
            <person name="Plum-Jensen L.E."/>
            <person name="Schramm A."/>
            <person name="Marshall I.P.G."/>
        </authorList>
    </citation>
    <scope>NUCLEOTIDE SEQUENCE</scope>
    <source>
        <strain evidence="3">Rat1</strain>
    </source>
</reference>
<proteinExistence type="predicted"/>
<name>A0AAU8LTH7_9BACT</name>
<protein>
    <recommendedName>
        <fullName evidence="4">Secreted protein</fullName>
    </recommendedName>
</protein>
<dbReference type="KEGG" id="eaj:Q3M24_21580"/>
<evidence type="ECO:0008006" key="4">
    <source>
        <dbReference type="Google" id="ProtNLM"/>
    </source>
</evidence>
<sequence length="81" mass="7814">MLKKIIILSATLVLSLALASPLMAGTTFIGNGLVEVGSSTDVGNPLTSDRSDGESGNVGNGISGGTPVLSGAITVISGGGQ</sequence>
<organism evidence="3">
    <name type="scientific">Candidatus Electrothrix aestuarii</name>
    <dbReference type="NCBI Taxonomy" id="3062594"/>
    <lineage>
        <taxon>Bacteria</taxon>
        <taxon>Pseudomonadati</taxon>
        <taxon>Thermodesulfobacteriota</taxon>
        <taxon>Desulfobulbia</taxon>
        <taxon>Desulfobulbales</taxon>
        <taxon>Desulfobulbaceae</taxon>
        <taxon>Candidatus Electrothrix</taxon>
    </lineage>
</organism>
<feature type="signal peptide" evidence="2">
    <location>
        <begin position="1"/>
        <end position="24"/>
    </location>
</feature>
<keyword evidence="2" id="KW-0732">Signal</keyword>
<evidence type="ECO:0000256" key="2">
    <source>
        <dbReference type="SAM" id="SignalP"/>
    </source>
</evidence>
<dbReference type="EMBL" id="CP159373">
    <property type="protein sequence ID" value="XCN72844.1"/>
    <property type="molecule type" value="Genomic_DNA"/>
</dbReference>
<reference evidence="3" key="2">
    <citation type="submission" date="2024-06" db="EMBL/GenBank/DDBJ databases">
        <authorList>
            <person name="Plum-Jensen L.E."/>
            <person name="Schramm A."/>
            <person name="Marshall I.P.G."/>
        </authorList>
    </citation>
    <scope>NUCLEOTIDE SEQUENCE</scope>
    <source>
        <strain evidence="3">Rat1</strain>
    </source>
</reference>
<feature type="chain" id="PRO_5043437272" description="Secreted protein" evidence="2">
    <location>
        <begin position="25"/>
        <end position="81"/>
    </location>
</feature>
<gene>
    <name evidence="3" type="ORF">Q3M24_21580</name>
</gene>
<dbReference type="AlphaFoldDB" id="A0AAU8LTH7"/>